<dbReference type="InterPro" id="IPR003593">
    <property type="entry name" value="AAA+_ATPase"/>
</dbReference>
<comment type="similarity">
    <text evidence="4">Belongs to the ABC transporter superfamily. ABCF family. YheS subfamily.</text>
</comment>
<gene>
    <name evidence="8" type="ORF">H8D24_02780</name>
</gene>
<evidence type="ECO:0000313" key="8">
    <source>
        <dbReference type="EMBL" id="MBC8519316.1"/>
    </source>
</evidence>
<keyword evidence="2" id="KW-0547">Nucleotide-binding</keyword>
<dbReference type="EMBL" id="JACNFK010000020">
    <property type="protein sequence ID" value="MBC8519316.1"/>
    <property type="molecule type" value="Genomic_DNA"/>
</dbReference>
<dbReference type="PROSITE" id="PS50893">
    <property type="entry name" value="ABC_TRANSPORTER_2"/>
    <property type="match status" value="2"/>
</dbReference>
<organism evidence="8 9">
    <name type="scientific">Candidatus Thiopontia autotrophica</name>
    <dbReference type="NCBI Taxonomy" id="2841688"/>
    <lineage>
        <taxon>Bacteria</taxon>
        <taxon>Pseudomonadati</taxon>
        <taxon>Pseudomonadota</taxon>
        <taxon>Gammaproteobacteria</taxon>
        <taxon>Candidatus Thiopontia</taxon>
    </lineage>
</organism>
<dbReference type="PANTHER" id="PTHR19211:SF14">
    <property type="entry name" value="ATP-BINDING CASSETTE SUB-FAMILY F MEMBER 1"/>
    <property type="match status" value="1"/>
</dbReference>
<keyword evidence="1" id="KW-0677">Repeat</keyword>
<dbReference type="CDD" id="cd03221">
    <property type="entry name" value="ABCF_EF-3"/>
    <property type="match status" value="2"/>
</dbReference>
<dbReference type="InterPro" id="IPR050611">
    <property type="entry name" value="ABCF"/>
</dbReference>
<sequence>MIRISSLSIRRGPRLLFENSSMSIHPGQKVGVTGGNGTGKSSLFSLILGEIAADDGDLKLPESWVIAHVAQETPSLERSAIDLVMDGDHELRRLQRELEVAEQSGDGLRQGELFAQMEAIDGFNARNRAARLMQGLGFVVSQENLPVESFSGGWRMRLNLAQALMARSDLLLLDEPTNHLDLDAVFWLEDWLKQYPGTLLLISHDRDVLDRVVGGIINIEHQKMELTSGNYSAFERVRAEKMAQQQSAWERQQREKEHMHRFVERFRAKATKAKQVQSRIKALERMEAIAPAHVDSPFHFHFIQPEKLPHPMLTINHAVAGYGDIVVLNDFSITLNPGDRIALLGRNGAGKSTLMKLMASSQTLLLGERSEAKHLQTGYFAQHQLELLDLQATPLLHLQRNHPDSTEQELRDYLGSFGFRDDRVMEAVGPFSGGEKARLVLAMIIRQRPNLLLLDEPTNHLDLEMRHALVMALQEFKGALVVVSHDRYLLEGVADQFMLVADGEAEQFKGDLDDYGQWLRSSGKQVEATTREGDGGDTQRENINRKEQRRLDAEQRKQQAPLKRVVARLEQEIEKLEVARSDLEERLAQPEIYEDGAKQKLKEVLQEKREVDQKLEDKEELLLTHYGDLA</sequence>
<evidence type="ECO:0000256" key="4">
    <source>
        <dbReference type="ARBA" id="ARBA00061571"/>
    </source>
</evidence>
<feature type="coiled-coil region" evidence="6">
    <location>
        <begin position="84"/>
        <end position="111"/>
    </location>
</feature>
<dbReference type="GO" id="GO:0005524">
    <property type="term" value="F:ATP binding"/>
    <property type="evidence" value="ECO:0007669"/>
    <property type="project" value="UniProtKB-KW"/>
</dbReference>
<dbReference type="FunFam" id="3.40.50.300:FF:002053">
    <property type="entry name" value="ABC transporter ATP-binding protein"/>
    <property type="match status" value="1"/>
</dbReference>
<dbReference type="PROSITE" id="PS00211">
    <property type="entry name" value="ABC_TRANSPORTER_1"/>
    <property type="match status" value="2"/>
</dbReference>
<evidence type="ECO:0000313" key="9">
    <source>
        <dbReference type="Proteomes" id="UP000654401"/>
    </source>
</evidence>
<name>A0A8J6TQ14_9GAMM</name>
<evidence type="ECO:0000256" key="3">
    <source>
        <dbReference type="ARBA" id="ARBA00022840"/>
    </source>
</evidence>
<evidence type="ECO:0000256" key="2">
    <source>
        <dbReference type="ARBA" id="ARBA00022741"/>
    </source>
</evidence>
<feature type="domain" description="ABC transporter" evidence="7">
    <location>
        <begin position="2"/>
        <end position="246"/>
    </location>
</feature>
<evidence type="ECO:0000256" key="6">
    <source>
        <dbReference type="SAM" id="Coils"/>
    </source>
</evidence>
<dbReference type="PANTHER" id="PTHR19211">
    <property type="entry name" value="ATP-BINDING TRANSPORT PROTEIN-RELATED"/>
    <property type="match status" value="1"/>
</dbReference>
<dbReference type="AlphaFoldDB" id="A0A8J6TQ14"/>
<dbReference type="SUPFAM" id="SSF52540">
    <property type="entry name" value="P-loop containing nucleoside triphosphate hydrolases"/>
    <property type="match status" value="2"/>
</dbReference>
<keyword evidence="6" id="KW-0175">Coiled coil</keyword>
<dbReference type="InterPro" id="IPR032781">
    <property type="entry name" value="ABC_tran_Xtn"/>
</dbReference>
<feature type="domain" description="ABC transporter" evidence="7">
    <location>
        <begin position="313"/>
        <end position="528"/>
    </location>
</feature>
<dbReference type="InterPro" id="IPR027417">
    <property type="entry name" value="P-loop_NTPase"/>
</dbReference>
<evidence type="ECO:0000259" key="7">
    <source>
        <dbReference type="PROSITE" id="PS50893"/>
    </source>
</evidence>
<comment type="caution">
    <text evidence="8">The sequence shown here is derived from an EMBL/GenBank/DDBJ whole genome shotgun (WGS) entry which is preliminary data.</text>
</comment>
<proteinExistence type="inferred from homology"/>
<reference evidence="8 9" key="1">
    <citation type="submission" date="2020-08" db="EMBL/GenBank/DDBJ databases">
        <title>Bridging the membrane lipid divide: bacteria of the FCB group superphylum have the potential to synthesize archaeal ether lipids.</title>
        <authorList>
            <person name="Villanueva L."/>
            <person name="Von Meijenfeldt F.A.B."/>
            <person name="Westbye A.B."/>
            <person name="Yadav S."/>
            <person name="Hopmans E.C."/>
            <person name="Dutilh B.E."/>
            <person name="Sinninghe Damste J.S."/>
        </authorList>
    </citation>
    <scope>NUCLEOTIDE SEQUENCE [LARGE SCALE GENOMIC DNA]</scope>
    <source>
        <strain evidence="8">NIOZ-UU100</strain>
    </source>
</reference>
<evidence type="ECO:0000256" key="1">
    <source>
        <dbReference type="ARBA" id="ARBA00022737"/>
    </source>
</evidence>
<dbReference type="SMART" id="SM00382">
    <property type="entry name" value="AAA"/>
    <property type="match status" value="2"/>
</dbReference>
<dbReference type="FunFam" id="3.40.50.300:FF:000011">
    <property type="entry name" value="Putative ABC transporter ATP-binding component"/>
    <property type="match status" value="1"/>
</dbReference>
<dbReference type="InterPro" id="IPR003439">
    <property type="entry name" value="ABC_transporter-like_ATP-bd"/>
</dbReference>
<feature type="coiled-coil region" evidence="6">
    <location>
        <begin position="562"/>
        <end position="621"/>
    </location>
</feature>
<dbReference type="InterPro" id="IPR017871">
    <property type="entry name" value="ABC_transporter-like_CS"/>
</dbReference>
<accession>A0A8J6TQ14</accession>
<dbReference type="Pfam" id="PF00005">
    <property type="entry name" value="ABC_tran"/>
    <property type="match status" value="2"/>
</dbReference>
<protein>
    <recommendedName>
        <fullName evidence="5">Probable ATP-binding protein YheS</fullName>
    </recommendedName>
</protein>
<dbReference type="GO" id="GO:0016887">
    <property type="term" value="F:ATP hydrolysis activity"/>
    <property type="evidence" value="ECO:0007669"/>
    <property type="project" value="InterPro"/>
</dbReference>
<dbReference type="Gene3D" id="3.40.50.300">
    <property type="entry name" value="P-loop containing nucleotide triphosphate hydrolases"/>
    <property type="match status" value="2"/>
</dbReference>
<dbReference type="Pfam" id="PF12848">
    <property type="entry name" value="ABC_tran_Xtn"/>
    <property type="match status" value="1"/>
</dbReference>
<dbReference type="Proteomes" id="UP000654401">
    <property type="component" value="Unassembled WGS sequence"/>
</dbReference>
<evidence type="ECO:0000256" key="5">
    <source>
        <dbReference type="ARBA" id="ARBA00069073"/>
    </source>
</evidence>
<keyword evidence="3 8" id="KW-0067">ATP-binding</keyword>